<sequence>MPPQRLNEKVSSPNTSLISGPKIPSVKVTKKTSSSHPKRTRFSNRKQEQKFSSNPQKISSNITSSQAPKTHVPGISSQHTQKFSALDRRSQANPESEPLITPKHQEWETSKSHRKCVHFQSCKGKSDFADGFPIDAEENIETLHEDLSQPVVESIQKEESFVHTCPELTALLDVLRGQEEKLTFYGARLELSNDWMPEEYNRITHLLQHGTIATYFGCCKHNPPSPIWTKIADENTPYEDYRLSCRLCDHSFMSPDGRICTQCTTKPVLEKFGENREFGITLKDYLERYGLSRDWMYCYFWQKESDGTLVEMYRELPNERKIMFERLLRLSQRSGSDGLGSI</sequence>
<feature type="region of interest" description="Disordered" evidence="1">
    <location>
        <begin position="1"/>
        <end position="107"/>
    </location>
</feature>
<proteinExistence type="predicted"/>
<dbReference type="Proteomes" id="UP000249056">
    <property type="component" value="Unassembled WGS sequence"/>
</dbReference>
<protein>
    <submittedName>
        <fullName evidence="2">Uncharacterized protein</fullName>
    </submittedName>
</protein>
<accession>A0A395II75</accession>
<gene>
    <name evidence="2" type="ORF">DID88_006704</name>
</gene>
<feature type="compositionally biased region" description="Polar residues" evidence="1">
    <location>
        <begin position="50"/>
        <end position="68"/>
    </location>
</feature>
<dbReference type="OrthoDB" id="3558970at2759"/>
<evidence type="ECO:0000313" key="3">
    <source>
        <dbReference type="Proteomes" id="UP000249056"/>
    </source>
</evidence>
<name>A0A395II75_9HELO</name>
<organism evidence="2 3">
    <name type="scientific">Monilinia fructigena</name>
    <dbReference type="NCBI Taxonomy" id="38457"/>
    <lineage>
        <taxon>Eukaryota</taxon>
        <taxon>Fungi</taxon>
        <taxon>Dikarya</taxon>
        <taxon>Ascomycota</taxon>
        <taxon>Pezizomycotina</taxon>
        <taxon>Leotiomycetes</taxon>
        <taxon>Helotiales</taxon>
        <taxon>Sclerotiniaceae</taxon>
        <taxon>Monilinia</taxon>
    </lineage>
</organism>
<feature type="compositionally biased region" description="Low complexity" evidence="1">
    <location>
        <begin position="25"/>
        <end position="35"/>
    </location>
</feature>
<evidence type="ECO:0000256" key="1">
    <source>
        <dbReference type="SAM" id="MobiDB-lite"/>
    </source>
</evidence>
<dbReference type="AlphaFoldDB" id="A0A395II75"/>
<reference evidence="2 3" key="1">
    <citation type="submission" date="2018-06" db="EMBL/GenBank/DDBJ databases">
        <title>Genome Sequence of the Brown Rot Fungal Pathogen Monilinia fructigena.</title>
        <authorList>
            <person name="Landi L."/>
            <person name="De Miccolis Angelini R.M."/>
            <person name="Pollastro S."/>
            <person name="Abate D."/>
            <person name="Faretra F."/>
            <person name="Romanazzi G."/>
        </authorList>
    </citation>
    <scope>NUCLEOTIDE SEQUENCE [LARGE SCALE GENOMIC DNA]</scope>
    <source>
        <strain evidence="2 3">Mfrg269</strain>
    </source>
</reference>
<comment type="caution">
    <text evidence="2">The sequence shown here is derived from an EMBL/GenBank/DDBJ whole genome shotgun (WGS) entry which is preliminary data.</text>
</comment>
<evidence type="ECO:0000313" key="2">
    <source>
        <dbReference type="EMBL" id="RAL59148.1"/>
    </source>
</evidence>
<feature type="compositionally biased region" description="Polar residues" evidence="1">
    <location>
        <begin position="9"/>
        <end position="18"/>
    </location>
</feature>
<dbReference type="EMBL" id="QKRW01000058">
    <property type="protein sequence ID" value="RAL59148.1"/>
    <property type="molecule type" value="Genomic_DNA"/>
</dbReference>
<keyword evidence="3" id="KW-1185">Reference proteome</keyword>